<proteinExistence type="predicted"/>
<reference evidence="2" key="1">
    <citation type="submission" date="2022-12" db="EMBL/GenBank/DDBJ databases">
        <title>Genome sequence of SJ11.</title>
        <authorList>
            <person name="Woo H."/>
        </authorList>
    </citation>
    <scope>NUCLEOTIDE SEQUENCE</scope>
    <source>
        <strain evidence="2">SJ11</strain>
    </source>
</reference>
<dbReference type="Proteomes" id="UP001144341">
    <property type="component" value="Unassembled WGS sequence"/>
</dbReference>
<organism evidence="2 3">
    <name type="scientific">Pedobacter rhodius</name>
    <dbReference type="NCBI Taxonomy" id="3004098"/>
    <lineage>
        <taxon>Bacteria</taxon>
        <taxon>Pseudomonadati</taxon>
        <taxon>Bacteroidota</taxon>
        <taxon>Sphingobacteriia</taxon>
        <taxon>Sphingobacteriales</taxon>
        <taxon>Sphingobacteriaceae</taxon>
        <taxon>Pedobacter</taxon>
    </lineage>
</organism>
<dbReference type="InterPro" id="IPR018873">
    <property type="entry name" value="KilA-N_DNA-bd_domain"/>
</dbReference>
<evidence type="ECO:0000259" key="1">
    <source>
        <dbReference type="Pfam" id="PF10543"/>
    </source>
</evidence>
<accession>A0ABT4KZR8</accession>
<keyword evidence="3" id="KW-1185">Reference proteome</keyword>
<name>A0ABT4KZR8_9SPHI</name>
<evidence type="ECO:0000313" key="2">
    <source>
        <dbReference type="EMBL" id="MCZ4224430.1"/>
    </source>
</evidence>
<sequence>MTAKQTLSIIPENILVNKIYEIRGHKVMLDSDLAELYGVETKVLNQSIRRNPGRFPEDFMFQLTDSEWESLRSQFVTSKIGRGGRTYLPNVFTEHGVLMLSSVLNSQQAIQVNIQIVRIFTRLRQWVSENGELKYEIEDIKRKLNNQDKNIELVFSYLDKLIDKKIGPRKRIGYMPDDL</sequence>
<protein>
    <submittedName>
        <fullName evidence="2">ORF6N domain-containing protein</fullName>
    </submittedName>
</protein>
<gene>
    <name evidence="2" type="ORF">O0931_14040</name>
</gene>
<dbReference type="RefSeq" id="WP_269416198.1">
    <property type="nucleotide sequence ID" value="NZ_JAPWGL010000003.1"/>
</dbReference>
<comment type="caution">
    <text evidence="2">The sequence shown here is derived from an EMBL/GenBank/DDBJ whole genome shotgun (WGS) entry which is preliminary data.</text>
</comment>
<feature type="domain" description="KilA-N DNA-binding" evidence="1">
    <location>
        <begin position="17"/>
        <end position="103"/>
    </location>
</feature>
<evidence type="ECO:0000313" key="3">
    <source>
        <dbReference type="Proteomes" id="UP001144341"/>
    </source>
</evidence>
<dbReference type="Pfam" id="PF10543">
    <property type="entry name" value="ORF6N"/>
    <property type="match status" value="1"/>
</dbReference>
<dbReference type="EMBL" id="JAPWGL010000003">
    <property type="protein sequence ID" value="MCZ4224430.1"/>
    <property type="molecule type" value="Genomic_DNA"/>
</dbReference>